<reference evidence="2 3" key="1">
    <citation type="submission" date="2024-02" db="EMBL/GenBank/DDBJ databases">
        <title>First draft genome assembly of two strains of Seiridium cardinale.</title>
        <authorList>
            <person name="Emiliani G."/>
            <person name="Scali E."/>
        </authorList>
    </citation>
    <scope>NUCLEOTIDE SEQUENCE [LARGE SCALE GENOMIC DNA]</scope>
    <source>
        <strain evidence="2 3">BM-138-000479</strain>
    </source>
</reference>
<comment type="caution">
    <text evidence="2">The sequence shown here is derived from an EMBL/GenBank/DDBJ whole genome shotgun (WGS) entry which is preliminary data.</text>
</comment>
<sequence>MQDDFDQARPITANTQLPMDVTTTSIQTLLTAENLNGLESYSTSSEHPALPSTTMRRGENTRPEYGKTDERQYAMTELSRVMRSTKNSRVLATGRKEMDIEESMAAWCELQLGIKACLENAQSIHGDSFSQPWPIKYDQIGYMKQILLAHFSVNEYLKSDTYGIQKFPASPFLEEKHNVGAWVDAEEAAEYCMGGKWGKIDFEDLLAAAEKWANGQEIWKGLHVNVLKDENERGEILRFSLWECGSFPPPQHQPPVRTLRYGLEGEQIAVQLQSSGLAVCGEREVLITAASAGSGVLVHMLFYNVKRYMFNISYCVAHSESSVGGCGPMNTATVWRATATHILTQKETDIHGFGDYMVKVHCHGDGSLLSHASMATAIGGHEAMAQLLLGPGANPNDGYLVPGNSMQMRTE</sequence>
<gene>
    <name evidence="2" type="ORF">SCAR479_12541</name>
</gene>
<evidence type="ECO:0000313" key="3">
    <source>
        <dbReference type="Proteomes" id="UP001465668"/>
    </source>
</evidence>
<dbReference type="EMBL" id="JARVKM010000086">
    <property type="protein sequence ID" value="KAK9770750.1"/>
    <property type="molecule type" value="Genomic_DNA"/>
</dbReference>
<evidence type="ECO:0000313" key="2">
    <source>
        <dbReference type="EMBL" id="KAK9770750.1"/>
    </source>
</evidence>
<protein>
    <submittedName>
        <fullName evidence="2">Uncharacterized protein</fullName>
    </submittedName>
</protein>
<dbReference type="Proteomes" id="UP001465668">
    <property type="component" value="Unassembled WGS sequence"/>
</dbReference>
<proteinExistence type="predicted"/>
<name>A0ABR2XAJ3_9PEZI</name>
<accession>A0ABR2XAJ3</accession>
<feature type="compositionally biased region" description="Basic and acidic residues" evidence="1">
    <location>
        <begin position="56"/>
        <end position="70"/>
    </location>
</feature>
<organism evidence="2 3">
    <name type="scientific">Seiridium cardinale</name>
    <dbReference type="NCBI Taxonomy" id="138064"/>
    <lineage>
        <taxon>Eukaryota</taxon>
        <taxon>Fungi</taxon>
        <taxon>Dikarya</taxon>
        <taxon>Ascomycota</taxon>
        <taxon>Pezizomycotina</taxon>
        <taxon>Sordariomycetes</taxon>
        <taxon>Xylariomycetidae</taxon>
        <taxon>Amphisphaeriales</taxon>
        <taxon>Sporocadaceae</taxon>
        <taxon>Seiridium</taxon>
    </lineage>
</organism>
<evidence type="ECO:0000256" key="1">
    <source>
        <dbReference type="SAM" id="MobiDB-lite"/>
    </source>
</evidence>
<feature type="compositionally biased region" description="Polar residues" evidence="1">
    <location>
        <begin position="40"/>
        <end position="55"/>
    </location>
</feature>
<feature type="region of interest" description="Disordered" evidence="1">
    <location>
        <begin position="40"/>
        <end position="70"/>
    </location>
</feature>
<keyword evidence="3" id="KW-1185">Reference proteome</keyword>